<dbReference type="PANTHER" id="PTHR33625:SF3">
    <property type="entry name" value="OS04G0550700 PROTEIN"/>
    <property type="match status" value="1"/>
</dbReference>
<accession>B9R9V3</accession>
<name>B9R9V3_RICCO</name>
<dbReference type="PANTHER" id="PTHR33625">
    <property type="entry name" value="OS08G0179900 PROTEIN"/>
    <property type="match status" value="1"/>
</dbReference>
<dbReference type="AlphaFoldDB" id="B9R9V3"/>
<proteinExistence type="predicted"/>
<gene>
    <name evidence="2" type="ORF">RCOM_1500870</name>
</gene>
<keyword evidence="3" id="KW-1185">Reference proteome</keyword>
<dbReference type="InParanoid" id="B9R9V3"/>
<reference evidence="3" key="1">
    <citation type="journal article" date="2010" name="Nat. Biotechnol.">
        <title>Draft genome sequence of the oilseed species Ricinus communis.</title>
        <authorList>
            <person name="Chan A.P."/>
            <person name="Crabtree J."/>
            <person name="Zhao Q."/>
            <person name="Lorenzi H."/>
            <person name="Orvis J."/>
            <person name="Puiu D."/>
            <person name="Melake-Berhan A."/>
            <person name="Jones K.M."/>
            <person name="Redman J."/>
            <person name="Chen G."/>
            <person name="Cahoon E.B."/>
            <person name="Gedil M."/>
            <person name="Stanke M."/>
            <person name="Haas B.J."/>
            <person name="Wortman J.R."/>
            <person name="Fraser-Liggett C.M."/>
            <person name="Ravel J."/>
            <person name="Rabinowicz P.D."/>
        </authorList>
    </citation>
    <scope>NUCLEOTIDE SEQUENCE [LARGE SCALE GENOMIC DNA]</scope>
    <source>
        <strain evidence="3">cv. Hale</strain>
    </source>
</reference>
<dbReference type="Proteomes" id="UP000008311">
    <property type="component" value="Unassembled WGS sequence"/>
</dbReference>
<organism evidence="2 3">
    <name type="scientific">Ricinus communis</name>
    <name type="common">Castor bean</name>
    <dbReference type="NCBI Taxonomy" id="3988"/>
    <lineage>
        <taxon>Eukaryota</taxon>
        <taxon>Viridiplantae</taxon>
        <taxon>Streptophyta</taxon>
        <taxon>Embryophyta</taxon>
        <taxon>Tracheophyta</taxon>
        <taxon>Spermatophyta</taxon>
        <taxon>Magnoliopsida</taxon>
        <taxon>eudicotyledons</taxon>
        <taxon>Gunneridae</taxon>
        <taxon>Pentapetalae</taxon>
        <taxon>rosids</taxon>
        <taxon>fabids</taxon>
        <taxon>Malpighiales</taxon>
        <taxon>Euphorbiaceae</taxon>
        <taxon>Acalyphoideae</taxon>
        <taxon>Acalypheae</taxon>
        <taxon>Ricinus</taxon>
    </lineage>
</organism>
<dbReference type="EMBL" id="EQ973773">
    <property type="protein sequence ID" value="EEF51580.1"/>
    <property type="molecule type" value="Genomic_DNA"/>
</dbReference>
<dbReference type="KEGG" id="rcu:8289625"/>
<dbReference type="OrthoDB" id="737041at2759"/>
<dbReference type="FunCoup" id="B9R9V3">
    <property type="interactions" value="906"/>
</dbReference>
<feature type="region of interest" description="Disordered" evidence="1">
    <location>
        <begin position="35"/>
        <end position="74"/>
    </location>
</feature>
<evidence type="ECO:0000313" key="2">
    <source>
        <dbReference type="EMBL" id="EEF51580.1"/>
    </source>
</evidence>
<dbReference type="eggNOG" id="ENOG502QVYD">
    <property type="taxonomic scope" value="Eukaryota"/>
</dbReference>
<sequence>MFGGGRGMGGGGGGSMLKVVGRSVARAGVTNLQETISSSSTGSATSPTSVSRSTHKLNSSNNNLTLSSASGSHFPSTNTPISAHNINITSWPSFSSDEYEWVSVDGSEEEKSFDDFVLGPVPSLDEVHSAVSALTQVFDAASYSQFITDKFAYNVDRPVADQISSPTGILHRASPVCPEADWMEPSPHLCNSRMLQRYGPDRVYDAFHLLQNEPSIQRMVISLSSDKAVWNAVLNNDVVRELRETYNTEENNTLPTPEGSDETSHDSNPATNAVKWIFQNTKAKFMEVLDKITMLMNVLFKAPDVENNATGTVDPFEERLRTSFLLSVVVLLVVVVTRAHRA</sequence>
<evidence type="ECO:0000313" key="3">
    <source>
        <dbReference type="Proteomes" id="UP000008311"/>
    </source>
</evidence>
<feature type="region of interest" description="Disordered" evidence="1">
    <location>
        <begin position="245"/>
        <end position="268"/>
    </location>
</feature>
<dbReference type="STRING" id="3988.B9R9V3"/>
<feature type="compositionally biased region" description="Low complexity" evidence="1">
    <location>
        <begin position="35"/>
        <end position="72"/>
    </location>
</feature>
<protein>
    <submittedName>
        <fullName evidence="2">Uncharacterized protein</fullName>
    </submittedName>
</protein>
<evidence type="ECO:0000256" key="1">
    <source>
        <dbReference type="SAM" id="MobiDB-lite"/>
    </source>
</evidence>